<sequence>MQTNQTVIFNLPDAAVCIQPENELGISIWNATEPVSGKQVLFTKGMCAFNQTDNAEGIEHVYPHVELYCLLPSYWKLALEEQQWPIAILNRLMLAPQEKGVWFGPGDTFVANKQLKVNVVDTKPLGDQALNQENEAIAINPIFKQNYMILNEPVAASEFIESWASEGVHFLSLTPIFQKEFEYKQSRSAYELFDNFTKKNVTELIDEYRKLAVKKRFFGLF</sequence>
<feature type="domain" description="Suppressor of fused-like" evidence="1">
    <location>
        <begin position="33"/>
        <end position="209"/>
    </location>
</feature>
<proteinExistence type="predicted"/>
<reference evidence="2 3" key="1">
    <citation type="submission" date="2018-06" db="EMBL/GenBank/DDBJ databases">
        <title>The draft genome sequence of Crocinitomix sp. SM1701.</title>
        <authorList>
            <person name="Zhang X."/>
        </authorList>
    </citation>
    <scope>NUCLEOTIDE SEQUENCE [LARGE SCALE GENOMIC DNA]</scope>
    <source>
        <strain evidence="2 3">SM1701</strain>
    </source>
</reference>
<dbReference type="AlphaFoldDB" id="A0A2W1N260"/>
<dbReference type="Pfam" id="PF05076">
    <property type="entry name" value="SUFU"/>
    <property type="match status" value="1"/>
</dbReference>
<accession>A0A2W1N260</accession>
<comment type="caution">
    <text evidence="2">The sequence shown here is derived from an EMBL/GenBank/DDBJ whole genome shotgun (WGS) entry which is preliminary data.</text>
</comment>
<protein>
    <recommendedName>
        <fullName evidence="1">Suppressor of fused-like domain-containing protein</fullName>
    </recommendedName>
</protein>
<keyword evidence="3" id="KW-1185">Reference proteome</keyword>
<dbReference type="InterPro" id="IPR020941">
    <property type="entry name" value="SUFU-like_domain"/>
</dbReference>
<gene>
    <name evidence="2" type="ORF">DNU06_04610</name>
</gene>
<name>A0A2W1N260_9FLAO</name>
<evidence type="ECO:0000313" key="3">
    <source>
        <dbReference type="Proteomes" id="UP000249248"/>
    </source>
</evidence>
<dbReference type="Proteomes" id="UP000249248">
    <property type="component" value="Unassembled WGS sequence"/>
</dbReference>
<evidence type="ECO:0000313" key="2">
    <source>
        <dbReference type="EMBL" id="PZE17904.1"/>
    </source>
</evidence>
<organism evidence="2 3">
    <name type="scientific">Putridiphycobacter roseus</name>
    <dbReference type="NCBI Taxonomy" id="2219161"/>
    <lineage>
        <taxon>Bacteria</taxon>
        <taxon>Pseudomonadati</taxon>
        <taxon>Bacteroidota</taxon>
        <taxon>Flavobacteriia</taxon>
        <taxon>Flavobacteriales</taxon>
        <taxon>Crocinitomicaceae</taxon>
        <taxon>Putridiphycobacter</taxon>
    </lineage>
</organism>
<evidence type="ECO:0000259" key="1">
    <source>
        <dbReference type="Pfam" id="PF05076"/>
    </source>
</evidence>
<dbReference type="OrthoDB" id="4827574at2"/>
<dbReference type="EMBL" id="QKSB01000002">
    <property type="protein sequence ID" value="PZE17904.1"/>
    <property type="molecule type" value="Genomic_DNA"/>
</dbReference>
<dbReference type="RefSeq" id="WP_111062055.1">
    <property type="nucleotide sequence ID" value="NZ_JBHUCU010000002.1"/>
</dbReference>